<feature type="region of interest" description="Disordered" evidence="13">
    <location>
        <begin position="580"/>
        <end position="601"/>
    </location>
</feature>
<dbReference type="GO" id="GO:0045211">
    <property type="term" value="C:postsynaptic membrane"/>
    <property type="evidence" value="ECO:0007669"/>
    <property type="project" value="UniProtKB-SubCell"/>
</dbReference>
<comment type="subunit">
    <text evidence="10">Interacts with wg; in the Golgi. Interacts with Vps35, a component of the retromer complex; wls stability is regulated by Vps35.</text>
</comment>
<comment type="caution">
    <text evidence="16">The sequence shown here is derived from an EMBL/GenBank/DDBJ whole genome shotgun (WGS) entry which is preliminary data.</text>
</comment>
<evidence type="ECO:0000256" key="3">
    <source>
        <dbReference type="ARBA" id="ARBA00015887"/>
    </source>
</evidence>
<feature type="transmembrane region" description="Helical" evidence="14">
    <location>
        <begin position="482"/>
        <end position="507"/>
    </location>
</feature>
<comment type="subcellular location">
    <subcellularLocation>
        <location evidence="2">Endoplasmic reticulum membrane</location>
        <topology evidence="2">Multi-pass membrane protein</topology>
    </subcellularLocation>
    <subcellularLocation>
        <location evidence="1">Endosome membrane</location>
        <topology evidence="1">Multi-pass membrane protein</topology>
    </subcellularLocation>
    <subcellularLocation>
        <location evidence="11">Postsynaptic cell membrane</location>
        <topology evidence="11">Multi-pass membrane protein</topology>
    </subcellularLocation>
    <subcellularLocation>
        <location evidence="12">Presynaptic cell membrane</location>
        <topology evidence="12">Multi-pass membrane protein</topology>
    </subcellularLocation>
</comment>
<feature type="transmembrane region" description="Helical" evidence="14">
    <location>
        <begin position="15"/>
        <end position="39"/>
    </location>
</feature>
<feature type="transmembrane region" description="Helical" evidence="14">
    <location>
        <begin position="398"/>
        <end position="416"/>
    </location>
</feature>
<dbReference type="Pfam" id="PF06664">
    <property type="entry name" value="WLS-like_TM"/>
    <property type="match status" value="1"/>
</dbReference>
<feature type="transmembrane region" description="Helical" evidence="14">
    <location>
        <begin position="360"/>
        <end position="377"/>
    </location>
</feature>
<dbReference type="GO" id="GO:0016055">
    <property type="term" value="P:Wnt signaling pathway"/>
    <property type="evidence" value="ECO:0007669"/>
    <property type="project" value="InterPro"/>
</dbReference>
<proteinExistence type="predicted"/>
<dbReference type="EMBL" id="VCGU01000005">
    <property type="protein sequence ID" value="TRY75853.1"/>
    <property type="molecule type" value="Genomic_DNA"/>
</dbReference>
<evidence type="ECO:0000256" key="8">
    <source>
        <dbReference type="ARBA" id="ARBA00023273"/>
    </source>
</evidence>
<gene>
    <name evidence="16" type="ORF">TCAL_00615</name>
</gene>
<keyword evidence="17" id="KW-1185">Reference proteome</keyword>
<reference evidence="16 17" key="1">
    <citation type="journal article" date="2018" name="Nat. Ecol. Evol.">
        <title>Genomic signatures of mitonuclear coevolution across populations of Tigriopus californicus.</title>
        <authorList>
            <person name="Barreto F.S."/>
            <person name="Watson E.T."/>
            <person name="Lima T.G."/>
            <person name="Willett C.S."/>
            <person name="Edmands S."/>
            <person name="Li W."/>
            <person name="Burton R.S."/>
        </authorList>
    </citation>
    <scope>NUCLEOTIDE SEQUENCE [LARGE SCALE GENOMIC DNA]</scope>
    <source>
        <strain evidence="16 17">San Diego</strain>
    </source>
</reference>
<organism evidence="16 17">
    <name type="scientific">Tigriopus californicus</name>
    <name type="common">Marine copepod</name>
    <dbReference type="NCBI Taxonomy" id="6832"/>
    <lineage>
        <taxon>Eukaryota</taxon>
        <taxon>Metazoa</taxon>
        <taxon>Ecdysozoa</taxon>
        <taxon>Arthropoda</taxon>
        <taxon>Crustacea</taxon>
        <taxon>Multicrustacea</taxon>
        <taxon>Hexanauplia</taxon>
        <taxon>Copepoda</taxon>
        <taxon>Harpacticoida</taxon>
        <taxon>Harpacticidae</taxon>
        <taxon>Tigriopus</taxon>
    </lineage>
</organism>
<dbReference type="GO" id="GO:0017147">
    <property type="term" value="F:Wnt-protein binding"/>
    <property type="evidence" value="ECO:0007669"/>
    <property type="project" value="InterPro"/>
</dbReference>
<evidence type="ECO:0000313" key="16">
    <source>
        <dbReference type="EMBL" id="TRY75853.1"/>
    </source>
</evidence>
<evidence type="ECO:0000256" key="4">
    <source>
        <dbReference type="ARBA" id="ARBA00022692"/>
    </source>
</evidence>
<dbReference type="PANTHER" id="PTHR13449">
    <property type="entry name" value="INTEGRAL MEMBRANE PROTEIN GPR177"/>
    <property type="match status" value="1"/>
</dbReference>
<sequence>MNQPLGTLVQKWPRGLVICVWGFILSLHCLMFVLGALLAPQMFHEAHHEGTSCQQPKNGPPTWYSNSTSTGNCIPLQPGERAALGRVITSFRFPRAGDEVSSYSIWNWKLTASLMLDVTFYTKQNIPEPFETSVILLNDSLMNDPENVSSLGNNNAPGFTIGQRLVPTVMRANLDSAPMLDFAQTSENKSGWKRDAQIYIERDLECTLSTSYNNSLVQDMDMTAQYICSLNPFLNLHFPENNSNIITLEFMPRKTSELSPLNQIESKFFDIPADINAFLTLIVEDGMYHSCIFYMKCAFTPFVVTALLWFCIRMYLNDLFISIPDRLLITSALALFVQNIPCEVIASQWPEPYVKLLDEMAYLALTCSLLLFWVVYTKDKLAQNEPWERNTKYYWRQMFLIVFTVLVAALFVMYLRSPTYQNPFKNHWQAGTTVIISLTFIFGLAISAMIYQTYLSILICKVICDVSIQYPCLERVWRIKMVLLYCFFMSVLTVGGFVLQLAIQLGLNWNPQFYMEPVPFYLSYSSPMLIGLQGAWNIHVITLLILLSRSKRCLPDYIRPVKYTRQGSYSVEANINHCSSSDKYPSDLDNPGDDKDEDYDDKVFLDEPMPIEEAIHLWEIGDLATPQSHEYIWKAHPEYEHNGYQLAMSSTSPLPEEEVH</sequence>
<dbReference type="GO" id="GO:0061355">
    <property type="term" value="P:Wnt protein secretion"/>
    <property type="evidence" value="ECO:0007669"/>
    <property type="project" value="TreeGrafter"/>
</dbReference>
<evidence type="ECO:0000256" key="10">
    <source>
        <dbReference type="ARBA" id="ARBA00025880"/>
    </source>
</evidence>
<keyword evidence="7" id="KW-0770">Synapse</keyword>
<evidence type="ECO:0000313" key="17">
    <source>
        <dbReference type="Proteomes" id="UP000318571"/>
    </source>
</evidence>
<feature type="domain" description="Wntless-like transmembrane" evidence="15">
    <location>
        <begin position="290"/>
        <end position="547"/>
    </location>
</feature>
<dbReference type="STRING" id="6832.A0A553PDU4"/>
<evidence type="ECO:0000256" key="13">
    <source>
        <dbReference type="SAM" id="MobiDB-lite"/>
    </source>
</evidence>
<evidence type="ECO:0000256" key="7">
    <source>
        <dbReference type="ARBA" id="ARBA00023257"/>
    </source>
</evidence>
<keyword evidence="4 14" id="KW-0812">Transmembrane</keyword>
<evidence type="ECO:0000256" key="1">
    <source>
        <dbReference type="ARBA" id="ARBA00004337"/>
    </source>
</evidence>
<evidence type="ECO:0000256" key="6">
    <source>
        <dbReference type="ARBA" id="ARBA00023136"/>
    </source>
</evidence>
<feature type="transmembrane region" description="Helical" evidence="14">
    <location>
        <begin position="428"/>
        <end position="451"/>
    </location>
</feature>
<feature type="transmembrane region" description="Helical" evidence="14">
    <location>
        <begin position="527"/>
        <end position="547"/>
    </location>
</feature>
<evidence type="ECO:0000256" key="12">
    <source>
        <dbReference type="ARBA" id="ARBA00034107"/>
    </source>
</evidence>
<dbReference type="GO" id="GO:0010008">
    <property type="term" value="C:endosome membrane"/>
    <property type="evidence" value="ECO:0007669"/>
    <property type="project" value="UniProtKB-SubCell"/>
</dbReference>
<comment type="function">
    <text evidence="9">A segment polarity gene required for wingless (wg)-dependent patterning processes, acting in both wg-sending cells and wg-target cells. In non-neuronal cells wls directs wg secretion. The wls traffic loop encompasses the Golgi, the cell surface, an endocytic compartment and a retrograde route leading back to the Golgi, and involves clathrin-mediated endocytosis and the retromer complex (a conserved protein complex consisting of Vps35 and Vps26). In neuronal cells (the larval motorneuron NMJ), the wg signal moves across the synapse via the release of wls-containing exosome-like vesicles. Postsynaptic wls is required for the trafficking of fz2 through the fz2-interacting protein Grip.</text>
</comment>
<dbReference type="InterPro" id="IPR047843">
    <property type="entry name" value="WLS-like_TM"/>
</dbReference>
<name>A0A553PDU4_TIGCA</name>
<evidence type="ECO:0000256" key="11">
    <source>
        <dbReference type="ARBA" id="ARBA00034104"/>
    </source>
</evidence>
<dbReference type="GO" id="GO:0042734">
    <property type="term" value="C:presynaptic membrane"/>
    <property type="evidence" value="ECO:0007669"/>
    <property type="project" value="UniProtKB-SubCell"/>
</dbReference>
<evidence type="ECO:0000256" key="14">
    <source>
        <dbReference type="SAM" id="Phobius"/>
    </source>
</evidence>
<dbReference type="Proteomes" id="UP000318571">
    <property type="component" value="Chromosome 2"/>
</dbReference>
<evidence type="ECO:0000256" key="2">
    <source>
        <dbReference type="ARBA" id="ARBA00004477"/>
    </source>
</evidence>
<evidence type="ECO:0000259" key="15">
    <source>
        <dbReference type="Pfam" id="PF06664"/>
    </source>
</evidence>
<dbReference type="AlphaFoldDB" id="A0A553PDU4"/>
<dbReference type="PANTHER" id="PTHR13449:SF2">
    <property type="entry name" value="PROTEIN WNTLESS HOMOLOG"/>
    <property type="match status" value="1"/>
</dbReference>
<dbReference type="OrthoDB" id="10575484at2759"/>
<evidence type="ECO:0000256" key="5">
    <source>
        <dbReference type="ARBA" id="ARBA00022989"/>
    </source>
</evidence>
<feature type="compositionally biased region" description="Acidic residues" evidence="13">
    <location>
        <begin position="590"/>
        <end position="600"/>
    </location>
</feature>
<keyword evidence="8" id="KW-0966">Cell projection</keyword>
<keyword evidence="7" id="KW-0628">Postsynaptic cell membrane</keyword>
<keyword evidence="6 14" id="KW-0472">Membrane</keyword>
<dbReference type="InterPro" id="IPR009551">
    <property type="entry name" value="Wntless"/>
</dbReference>
<dbReference type="GO" id="GO:0005789">
    <property type="term" value="C:endoplasmic reticulum membrane"/>
    <property type="evidence" value="ECO:0007669"/>
    <property type="project" value="UniProtKB-SubCell"/>
</dbReference>
<keyword evidence="5 14" id="KW-1133">Transmembrane helix</keyword>
<feature type="transmembrane region" description="Helical" evidence="14">
    <location>
        <begin position="297"/>
        <end position="316"/>
    </location>
</feature>
<protein>
    <recommendedName>
        <fullName evidence="3">Protein wntless</fullName>
    </recommendedName>
</protein>
<accession>A0A553PDU4</accession>
<dbReference type="GO" id="GO:0006886">
    <property type="term" value="P:intracellular protein transport"/>
    <property type="evidence" value="ECO:0007669"/>
    <property type="project" value="TreeGrafter"/>
</dbReference>
<evidence type="ECO:0000256" key="9">
    <source>
        <dbReference type="ARBA" id="ARBA00025339"/>
    </source>
</evidence>